<accession>A0A7W9JJU9</accession>
<dbReference type="GO" id="GO:0005829">
    <property type="term" value="C:cytosol"/>
    <property type="evidence" value="ECO:0007669"/>
    <property type="project" value="TreeGrafter"/>
</dbReference>
<dbReference type="GO" id="GO:0008967">
    <property type="term" value="F:phosphoglycolate phosphatase activity"/>
    <property type="evidence" value="ECO:0007669"/>
    <property type="project" value="TreeGrafter"/>
</dbReference>
<feature type="region of interest" description="Disordered" evidence="1">
    <location>
        <begin position="1"/>
        <end position="22"/>
    </location>
</feature>
<feature type="compositionally biased region" description="Pro residues" evidence="1">
    <location>
        <begin position="10"/>
        <end position="22"/>
    </location>
</feature>
<dbReference type="Gene3D" id="3.40.50.1000">
    <property type="entry name" value="HAD superfamily/HAD-like"/>
    <property type="match status" value="1"/>
</dbReference>
<keyword evidence="3" id="KW-1185">Reference proteome</keyword>
<comment type="caution">
    <text evidence="2">The sequence shown here is derived from an EMBL/GenBank/DDBJ whole genome shotgun (WGS) entry which is preliminary data.</text>
</comment>
<evidence type="ECO:0000256" key="1">
    <source>
        <dbReference type="SAM" id="MobiDB-lite"/>
    </source>
</evidence>
<dbReference type="EMBL" id="JACHMW010000001">
    <property type="protein sequence ID" value="MBB5849004.1"/>
    <property type="molecule type" value="Genomic_DNA"/>
</dbReference>
<reference evidence="2 3" key="1">
    <citation type="submission" date="2020-08" db="EMBL/GenBank/DDBJ databases">
        <title>Sequencing the genomes of 1000 actinobacteria strains.</title>
        <authorList>
            <person name="Klenk H.-P."/>
        </authorList>
    </citation>
    <scope>NUCLEOTIDE SEQUENCE [LARGE SCALE GENOMIC DNA]</scope>
    <source>
        <strain evidence="2 3">DSM 17945</strain>
    </source>
</reference>
<dbReference type="InterPro" id="IPR023214">
    <property type="entry name" value="HAD_sf"/>
</dbReference>
<keyword evidence="2" id="KW-0378">Hydrolase</keyword>
<evidence type="ECO:0000313" key="3">
    <source>
        <dbReference type="Proteomes" id="UP000567246"/>
    </source>
</evidence>
<gene>
    <name evidence="2" type="ORF">HDA33_001568</name>
</gene>
<dbReference type="SUPFAM" id="SSF56784">
    <property type="entry name" value="HAD-like"/>
    <property type="match status" value="1"/>
</dbReference>
<dbReference type="GO" id="GO:0006281">
    <property type="term" value="P:DNA repair"/>
    <property type="evidence" value="ECO:0007669"/>
    <property type="project" value="TreeGrafter"/>
</dbReference>
<sequence length="246" mass="25264">MSLHHAPRPVAAPPRADGPPAPPLRLAVVDMSGTSIVERGLQDAAFAHALEIHGLAADAPAHADAVRVFRARRATSRTAVFAQVFPDRPAAAAAARTFEEAFDSLLAEHGAQPVPGAEEALLRLRALGLRVCLCTGYARHTQNMILESLGWMGLADLSLSPDDAGRGVPFPDMILTALLGLDLDDVRGVLVVGDTAEDMTAGRRAGAGLVAGVRTGRDADAALLAAGAHHVVDGLADVPALVGAGG</sequence>
<dbReference type="PANTHER" id="PTHR43434:SF19">
    <property type="entry name" value="PHOSPHONOACETALDEHYDE HYDROLASE"/>
    <property type="match status" value="1"/>
</dbReference>
<dbReference type="RefSeq" id="WP_184172348.1">
    <property type="nucleotide sequence ID" value="NZ_BAABAG010000013.1"/>
</dbReference>
<proteinExistence type="predicted"/>
<dbReference type="AlphaFoldDB" id="A0A7W9JJU9"/>
<dbReference type="Pfam" id="PF00702">
    <property type="entry name" value="Hydrolase"/>
    <property type="match status" value="1"/>
</dbReference>
<protein>
    <submittedName>
        <fullName evidence="2">Phosphonatase-like hydrolase</fullName>
    </submittedName>
</protein>
<dbReference type="InterPro" id="IPR036412">
    <property type="entry name" value="HAD-like_sf"/>
</dbReference>
<dbReference type="PANTHER" id="PTHR43434">
    <property type="entry name" value="PHOSPHOGLYCOLATE PHOSPHATASE"/>
    <property type="match status" value="1"/>
</dbReference>
<dbReference type="Proteomes" id="UP000567246">
    <property type="component" value="Unassembled WGS sequence"/>
</dbReference>
<evidence type="ECO:0000313" key="2">
    <source>
        <dbReference type="EMBL" id="MBB5849004.1"/>
    </source>
</evidence>
<dbReference type="InterPro" id="IPR050155">
    <property type="entry name" value="HAD-like_hydrolase_sf"/>
</dbReference>
<organism evidence="2 3">
    <name type="scientific">Micrococcus endophyticus</name>
    <dbReference type="NCBI Taxonomy" id="455343"/>
    <lineage>
        <taxon>Bacteria</taxon>
        <taxon>Bacillati</taxon>
        <taxon>Actinomycetota</taxon>
        <taxon>Actinomycetes</taxon>
        <taxon>Micrococcales</taxon>
        <taxon>Micrococcaceae</taxon>
        <taxon>Micrococcus</taxon>
    </lineage>
</organism>
<name>A0A7W9JJU9_9MICC</name>